<protein>
    <submittedName>
        <fullName evidence="1">Uncharacterized protein</fullName>
    </submittedName>
</protein>
<keyword evidence="2" id="KW-1185">Reference proteome</keyword>
<accession>A0A504J415</accession>
<reference evidence="1 2" key="1">
    <citation type="submission" date="2019-06" db="EMBL/GenBank/DDBJ databases">
        <authorList>
            <person name="Meng X."/>
        </authorList>
    </citation>
    <scope>NUCLEOTIDE SEQUENCE [LARGE SCALE GENOMIC DNA]</scope>
    <source>
        <strain evidence="1 2">M625</strain>
    </source>
</reference>
<gene>
    <name evidence="1" type="ORF">FHK87_14290</name>
</gene>
<comment type="caution">
    <text evidence="1">The sequence shown here is derived from an EMBL/GenBank/DDBJ whole genome shotgun (WGS) entry which is preliminary data.</text>
</comment>
<dbReference type="AlphaFoldDB" id="A0A504J415"/>
<evidence type="ECO:0000313" key="2">
    <source>
        <dbReference type="Proteomes" id="UP000315540"/>
    </source>
</evidence>
<organism evidence="1 2">
    <name type="scientific">Aquimarina algicola</name>
    <dbReference type="NCBI Taxonomy" id="2589995"/>
    <lineage>
        <taxon>Bacteria</taxon>
        <taxon>Pseudomonadati</taxon>
        <taxon>Bacteroidota</taxon>
        <taxon>Flavobacteriia</taxon>
        <taxon>Flavobacteriales</taxon>
        <taxon>Flavobacteriaceae</taxon>
        <taxon>Aquimarina</taxon>
    </lineage>
</organism>
<evidence type="ECO:0000313" key="1">
    <source>
        <dbReference type="EMBL" id="TPN85194.1"/>
    </source>
</evidence>
<dbReference type="Proteomes" id="UP000315540">
    <property type="component" value="Unassembled WGS sequence"/>
</dbReference>
<dbReference type="OrthoDB" id="5353153at2"/>
<dbReference type="RefSeq" id="WP_140594214.1">
    <property type="nucleotide sequence ID" value="NZ_VFWZ01000004.1"/>
</dbReference>
<name>A0A504J415_9FLAO</name>
<proteinExistence type="predicted"/>
<dbReference type="EMBL" id="VFWZ01000004">
    <property type="protein sequence ID" value="TPN85194.1"/>
    <property type="molecule type" value="Genomic_DNA"/>
</dbReference>
<sequence>MGWDISYHPISEEQINTWYFDVLHDPNLIDELSIKYKIEDFYKEKYKETINVGSETKNDDIFDKSHGYYIAVVQGFFQKFFYTRGAALSFSENLSLQKYFKKWSEIVPNEKLTQNVTNQIIENYCSGVYIPNHKVVELINDYKNNPEIREELDTLFSHNRITIFLKALAFAKDHNLGILEATEVIEPNPMDLNKSSCYSNLFNCDPEGAILYQNAAMEQIAEIERKENLPEGEIASNAEYRITNIEPDKKERKKGFWKRLFGK</sequence>